<reference evidence="1 2" key="1">
    <citation type="submission" date="2007-03" db="EMBL/GenBank/DDBJ databases">
        <authorList>
            <person name="Fulton L."/>
            <person name="Clifton S."/>
            <person name="Fulton B."/>
            <person name="Xu J."/>
            <person name="Minx P."/>
            <person name="Pepin K.H."/>
            <person name="Johnson M."/>
            <person name="Thiruvilangam P."/>
            <person name="Bhonagiri V."/>
            <person name="Nash W.E."/>
            <person name="Mardis E.R."/>
            <person name="Wilson R.K."/>
        </authorList>
    </citation>
    <scope>NUCLEOTIDE SEQUENCE [LARGE SCALE GENOMIC DNA]</scope>
    <source>
        <strain evidence="1 2">ATCC 27756</strain>
    </source>
</reference>
<dbReference type="PaxDb" id="411460-RUMTOR_00183"/>
<accession>A5KIY7</accession>
<organism evidence="1 2">
    <name type="scientific">[Ruminococcus] torques ATCC 27756</name>
    <dbReference type="NCBI Taxonomy" id="411460"/>
    <lineage>
        <taxon>Bacteria</taxon>
        <taxon>Bacillati</taxon>
        <taxon>Bacillota</taxon>
        <taxon>Clostridia</taxon>
        <taxon>Lachnospirales</taxon>
        <taxon>Lachnospiraceae</taxon>
        <taxon>Mediterraneibacter</taxon>
    </lineage>
</organism>
<dbReference type="EMBL" id="AAVP02000001">
    <property type="protein sequence ID" value="EDK25290.1"/>
    <property type="molecule type" value="Genomic_DNA"/>
</dbReference>
<evidence type="ECO:0000313" key="1">
    <source>
        <dbReference type="EMBL" id="EDK25290.1"/>
    </source>
</evidence>
<name>A5KIY7_9FIRM</name>
<reference evidence="1 2" key="2">
    <citation type="submission" date="2007-04" db="EMBL/GenBank/DDBJ databases">
        <title>Draft genome sequence of Ruminococcus torques (ATCC 27756).</title>
        <authorList>
            <person name="Sudarsanam P."/>
            <person name="Ley R."/>
            <person name="Guruge J."/>
            <person name="Turnbaugh P.J."/>
            <person name="Mahowald M."/>
            <person name="Liep D."/>
            <person name="Gordon J."/>
        </authorList>
    </citation>
    <scope>NUCLEOTIDE SEQUENCE [LARGE SCALE GENOMIC DNA]</scope>
    <source>
        <strain evidence="1 2">ATCC 27756</strain>
    </source>
</reference>
<protein>
    <submittedName>
        <fullName evidence="1">Uncharacterized protein</fullName>
    </submittedName>
</protein>
<sequence length="32" mass="3708">MIVAPDKIESDKDSDPIESVLFFLYVFMKRSS</sequence>
<dbReference type="Proteomes" id="UP000003577">
    <property type="component" value="Unassembled WGS sequence"/>
</dbReference>
<comment type="caution">
    <text evidence="1">The sequence shown here is derived from an EMBL/GenBank/DDBJ whole genome shotgun (WGS) entry which is preliminary data.</text>
</comment>
<proteinExistence type="predicted"/>
<dbReference type="HOGENOM" id="CLU_3391178_0_0_9"/>
<dbReference type="AlphaFoldDB" id="A5KIY7"/>
<evidence type="ECO:0000313" key="2">
    <source>
        <dbReference type="Proteomes" id="UP000003577"/>
    </source>
</evidence>
<gene>
    <name evidence="1" type="ORF">RUMTOR_00183</name>
</gene>